<gene>
    <name evidence="2" type="ORF">PAHAL_1G413100</name>
</gene>
<dbReference type="Gramene" id="PVH67028">
    <property type="protein sequence ID" value="PVH67028"/>
    <property type="gene ID" value="PAHAL_1G413100"/>
</dbReference>
<dbReference type="EMBL" id="CM008046">
    <property type="protein sequence ID" value="PVH67028.1"/>
    <property type="molecule type" value="Genomic_DNA"/>
</dbReference>
<protein>
    <submittedName>
        <fullName evidence="2">Uncharacterized protein</fullName>
    </submittedName>
</protein>
<dbReference type="AlphaFoldDB" id="A0A2T8KXY6"/>
<proteinExistence type="predicted"/>
<accession>A0A2T8KXY6</accession>
<evidence type="ECO:0000256" key="1">
    <source>
        <dbReference type="SAM" id="MobiDB-lite"/>
    </source>
</evidence>
<reference evidence="2" key="1">
    <citation type="submission" date="2018-04" db="EMBL/GenBank/DDBJ databases">
        <title>WGS assembly of Panicum hallii.</title>
        <authorList>
            <person name="Lovell J."/>
            <person name="Jenkins J."/>
            <person name="Lowry D."/>
            <person name="Mamidi S."/>
            <person name="Sreedasyam A."/>
            <person name="Weng X."/>
            <person name="Barry K."/>
            <person name="Bonette J."/>
            <person name="Campitelli B."/>
            <person name="Daum C."/>
            <person name="Gordon S."/>
            <person name="Gould B."/>
            <person name="Lipzen A."/>
            <person name="Macqueen A."/>
            <person name="Palacio-Mejia J."/>
            <person name="Plott C."/>
            <person name="Shakirov E."/>
            <person name="Shu S."/>
            <person name="Yoshinaga Y."/>
            <person name="Zane M."/>
            <person name="Rokhsar D."/>
            <person name="Grimwood J."/>
            <person name="Schmutz J."/>
            <person name="Juenger T."/>
        </authorList>
    </citation>
    <scope>NUCLEOTIDE SEQUENCE [LARGE SCALE GENOMIC DNA]</scope>
    <source>
        <strain evidence="2">FIL2</strain>
    </source>
</reference>
<feature type="compositionally biased region" description="Polar residues" evidence="1">
    <location>
        <begin position="1"/>
        <end position="18"/>
    </location>
</feature>
<organism evidence="2">
    <name type="scientific">Panicum hallii</name>
    <dbReference type="NCBI Taxonomy" id="206008"/>
    <lineage>
        <taxon>Eukaryota</taxon>
        <taxon>Viridiplantae</taxon>
        <taxon>Streptophyta</taxon>
        <taxon>Embryophyta</taxon>
        <taxon>Tracheophyta</taxon>
        <taxon>Spermatophyta</taxon>
        <taxon>Magnoliopsida</taxon>
        <taxon>Liliopsida</taxon>
        <taxon>Poales</taxon>
        <taxon>Poaceae</taxon>
        <taxon>PACMAD clade</taxon>
        <taxon>Panicoideae</taxon>
        <taxon>Panicodae</taxon>
        <taxon>Paniceae</taxon>
        <taxon>Panicinae</taxon>
        <taxon>Panicum</taxon>
        <taxon>Panicum sect. Panicum</taxon>
    </lineage>
</organism>
<sequence length="181" mass="19507">MPATQLSKSTSKRGSQSLLPRRDNKTCTPGNEPPRLTRRNATRESAYVPRPAGLTRFSPPPDQTVAVDSSRADDSESEEGDESGAKEEEVGEVEETGAGTAAVAEASASSVVAVVKRRITNWTKLELVGAGSFGRVYKAGSEEVLSLSYGLPVQCLMQCFVVPCCLAACSRFLPRWYFGRM</sequence>
<name>A0A2T8KXY6_9POAL</name>
<feature type="region of interest" description="Disordered" evidence="1">
    <location>
        <begin position="1"/>
        <end position="102"/>
    </location>
</feature>
<dbReference type="Proteomes" id="UP000243499">
    <property type="component" value="Chromosome 1"/>
</dbReference>
<evidence type="ECO:0000313" key="2">
    <source>
        <dbReference type="EMBL" id="PVH67028.1"/>
    </source>
</evidence>